<gene>
    <name evidence="1" type="ORF">ACFSXZ_26720</name>
</gene>
<dbReference type="EMBL" id="JBHUKR010000015">
    <property type="protein sequence ID" value="MFD2419926.1"/>
    <property type="molecule type" value="Genomic_DNA"/>
</dbReference>
<keyword evidence="2" id="KW-1185">Reference proteome</keyword>
<dbReference type="NCBIfam" id="TIGR03898">
    <property type="entry name" value="lanti_MRSA_kill"/>
    <property type="match status" value="1"/>
</dbReference>
<proteinExistence type="predicted"/>
<name>A0ABW5FYE9_9PSEU</name>
<dbReference type="Proteomes" id="UP001597417">
    <property type="component" value="Unassembled WGS sequence"/>
</dbReference>
<protein>
    <submittedName>
        <fullName evidence="1">Mersacidin/lichenicidin family type 2 lantibiotic</fullName>
    </submittedName>
</protein>
<accession>A0ABW5FYE9</accession>
<dbReference type="InterPro" id="IPR027635">
    <property type="entry name" value="Lantibiotic2_lead_pep_dom"/>
</dbReference>
<evidence type="ECO:0000313" key="1">
    <source>
        <dbReference type="EMBL" id="MFD2419926.1"/>
    </source>
</evidence>
<dbReference type="RefSeq" id="WP_378267949.1">
    <property type="nucleotide sequence ID" value="NZ_JBHUKR010000015.1"/>
</dbReference>
<organism evidence="1 2">
    <name type="scientific">Amycolatopsis pigmentata</name>
    <dbReference type="NCBI Taxonomy" id="450801"/>
    <lineage>
        <taxon>Bacteria</taxon>
        <taxon>Bacillati</taxon>
        <taxon>Actinomycetota</taxon>
        <taxon>Actinomycetes</taxon>
        <taxon>Pseudonocardiales</taxon>
        <taxon>Pseudonocardiaceae</taxon>
        <taxon>Amycolatopsis</taxon>
    </lineage>
</organism>
<comment type="caution">
    <text evidence="1">The sequence shown here is derived from an EMBL/GenBank/DDBJ whole genome shotgun (WGS) entry which is preliminary data.</text>
</comment>
<sequence length="75" mass="7935">MSTDVMVRAWKEPRFREGLTGAQLATLPAHPSGEGFGELDAVGLKTTPEAAFVAYSGGMICTLTLECPLVTMVCC</sequence>
<reference evidence="2" key="1">
    <citation type="journal article" date="2019" name="Int. J. Syst. Evol. Microbiol.">
        <title>The Global Catalogue of Microorganisms (GCM) 10K type strain sequencing project: providing services to taxonomists for standard genome sequencing and annotation.</title>
        <authorList>
            <consortium name="The Broad Institute Genomics Platform"/>
            <consortium name="The Broad Institute Genome Sequencing Center for Infectious Disease"/>
            <person name="Wu L."/>
            <person name="Ma J."/>
        </authorList>
    </citation>
    <scope>NUCLEOTIDE SEQUENCE [LARGE SCALE GENOMIC DNA]</scope>
    <source>
        <strain evidence="2">CGMCC 4.7645</strain>
    </source>
</reference>
<evidence type="ECO:0000313" key="2">
    <source>
        <dbReference type="Proteomes" id="UP001597417"/>
    </source>
</evidence>